<dbReference type="InterPro" id="IPR010921">
    <property type="entry name" value="Trp_repressor/repl_initiator"/>
</dbReference>
<dbReference type="GO" id="GO:0006275">
    <property type="term" value="P:regulation of DNA replication"/>
    <property type="evidence" value="ECO:0007669"/>
    <property type="project" value="InterPro"/>
</dbReference>
<dbReference type="InterPro" id="IPR013159">
    <property type="entry name" value="DnaA_C"/>
</dbReference>
<evidence type="ECO:0000313" key="3">
    <source>
        <dbReference type="Proteomes" id="UP000553963"/>
    </source>
</evidence>
<accession>A0A840AM78</accession>
<keyword evidence="3" id="KW-1185">Reference proteome</keyword>
<gene>
    <name evidence="2" type="ORF">GGR25_001741</name>
</gene>
<dbReference type="GO" id="GO:0043565">
    <property type="term" value="F:sequence-specific DNA binding"/>
    <property type="evidence" value="ECO:0007669"/>
    <property type="project" value="InterPro"/>
</dbReference>
<evidence type="ECO:0000259" key="1">
    <source>
        <dbReference type="SMART" id="SM00760"/>
    </source>
</evidence>
<comment type="caution">
    <text evidence="2">The sequence shown here is derived from an EMBL/GenBank/DDBJ whole genome shotgun (WGS) entry which is preliminary data.</text>
</comment>
<name>A0A840AM78_9HYPH</name>
<dbReference type="SUPFAM" id="SSF48295">
    <property type="entry name" value="TrpR-like"/>
    <property type="match status" value="1"/>
</dbReference>
<dbReference type="GO" id="GO:0005524">
    <property type="term" value="F:ATP binding"/>
    <property type="evidence" value="ECO:0007669"/>
    <property type="project" value="InterPro"/>
</dbReference>
<proteinExistence type="predicted"/>
<dbReference type="RefSeq" id="WP_183398334.1">
    <property type="nucleotide sequence ID" value="NZ_JACIDS010000002.1"/>
</dbReference>
<protein>
    <submittedName>
        <fullName evidence="2">Chromosomal replication initiation ATPase DnaA</fullName>
    </submittedName>
</protein>
<dbReference type="EMBL" id="JACIDS010000002">
    <property type="protein sequence ID" value="MBB3930702.1"/>
    <property type="molecule type" value="Genomic_DNA"/>
</dbReference>
<dbReference type="Pfam" id="PF08299">
    <property type="entry name" value="Bac_DnaA_C"/>
    <property type="match status" value="1"/>
</dbReference>
<dbReference type="Gene3D" id="1.10.1750.10">
    <property type="match status" value="1"/>
</dbReference>
<dbReference type="AlphaFoldDB" id="A0A840AM78"/>
<dbReference type="SMART" id="SM00760">
    <property type="entry name" value="Bac_DnaA_C"/>
    <property type="match status" value="1"/>
</dbReference>
<dbReference type="CDD" id="cd06571">
    <property type="entry name" value="Bac_DnaA_C"/>
    <property type="match status" value="1"/>
</dbReference>
<dbReference type="GO" id="GO:0006270">
    <property type="term" value="P:DNA replication initiation"/>
    <property type="evidence" value="ECO:0007669"/>
    <property type="project" value="InterPro"/>
</dbReference>
<reference evidence="2 3" key="1">
    <citation type="submission" date="2020-08" db="EMBL/GenBank/DDBJ databases">
        <title>Genomic Encyclopedia of Type Strains, Phase IV (KMG-IV): sequencing the most valuable type-strain genomes for metagenomic binning, comparative biology and taxonomic classification.</title>
        <authorList>
            <person name="Goeker M."/>
        </authorList>
    </citation>
    <scope>NUCLEOTIDE SEQUENCE [LARGE SCALE GENOMIC DNA]</scope>
    <source>
        <strain evidence="2 3">DSM 25966</strain>
    </source>
</reference>
<organism evidence="2 3">
    <name type="scientific">Kaistia hirudinis</name>
    <dbReference type="NCBI Taxonomy" id="1293440"/>
    <lineage>
        <taxon>Bacteria</taxon>
        <taxon>Pseudomonadati</taxon>
        <taxon>Pseudomonadota</taxon>
        <taxon>Alphaproteobacteria</taxon>
        <taxon>Hyphomicrobiales</taxon>
        <taxon>Kaistiaceae</taxon>
        <taxon>Kaistia</taxon>
    </lineage>
</organism>
<evidence type="ECO:0000313" key="2">
    <source>
        <dbReference type="EMBL" id="MBB3930702.1"/>
    </source>
</evidence>
<feature type="domain" description="Chromosomal replication initiator DnaA C-terminal" evidence="1">
    <location>
        <begin position="1"/>
        <end position="63"/>
    </location>
</feature>
<sequence>MIGGTLSVDPGRIARKGRGDARTAFARHVAIYLACTRFGVTFTEAGRIFGRDRTTAAYACRRIEEARDGVRTDRLVEQLDRAVSARIGPAAGRERAA</sequence>
<dbReference type="Proteomes" id="UP000553963">
    <property type="component" value="Unassembled WGS sequence"/>
</dbReference>